<dbReference type="EMBL" id="CADCTN010000222">
    <property type="protein sequence ID" value="CAA9271555.1"/>
    <property type="molecule type" value="Genomic_DNA"/>
</dbReference>
<organism evidence="2">
    <name type="scientific">uncultured Blastococcus sp</name>
    <dbReference type="NCBI Taxonomy" id="217144"/>
    <lineage>
        <taxon>Bacteria</taxon>
        <taxon>Bacillati</taxon>
        <taxon>Actinomycetota</taxon>
        <taxon>Actinomycetes</taxon>
        <taxon>Geodermatophilales</taxon>
        <taxon>Geodermatophilaceae</taxon>
        <taxon>Blastococcus</taxon>
        <taxon>environmental samples</taxon>
    </lineage>
</organism>
<reference evidence="2" key="1">
    <citation type="submission" date="2020-02" db="EMBL/GenBank/DDBJ databases">
        <authorList>
            <person name="Meier V. D."/>
        </authorList>
    </citation>
    <scope>NUCLEOTIDE SEQUENCE</scope>
    <source>
        <strain evidence="2">AVDCRST_MAG52</strain>
    </source>
</reference>
<gene>
    <name evidence="2" type="ORF">AVDCRST_MAG52-3271</name>
</gene>
<evidence type="ECO:0000313" key="2">
    <source>
        <dbReference type="EMBL" id="CAA9271555.1"/>
    </source>
</evidence>
<name>A0A6J4J6C6_9ACTN</name>
<feature type="region of interest" description="Disordered" evidence="1">
    <location>
        <begin position="1"/>
        <end position="168"/>
    </location>
</feature>
<feature type="compositionally biased region" description="Basic and acidic residues" evidence="1">
    <location>
        <begin position="1"/>
        <end position="19"/>
    </location>
</feature>
<sequence>DRRPDRAAAHRRGARDAARLSRLAPGHPGGQVRRAVRRAAAPPVHAAVDPVAAGPGAAHGRGRALVVPPGGRRAGRPAGVVRGPRLPGRLRRDRRRPDGGLRGVGGRDGLRPPDRGRRAVTRRHRGRPPERHHLLAAPGHAARSPGVRPAQRSRRPAAREPGRHHRGL</sequence>
<proteinExistence type="predicted"/>
<feature type="compositionally biased region" description="Basic residues" evidence="1">
    <location>
        <begin position="151"/>
        <end position="168"/>
    </location>
</feature>
<feature type="non-terminal residue" evidence="2">
    <location>
        <position position="1"/>
    </location>
</feature>
<evidence type="ECO:0000256" key="1">
    <source>
        <dbReference type="SAM" id="MobiDB-lite"/>
    </source>
</evidence>
<dbReference type="AlphaFoldDB" id="A0A6J4J6C6"/>
<feature type="compositionally biased region" description="Low complexity" evidence="1">
    <location>
        <begin position="30"/>
        <end position="87"/>
    </location>
</feature>
<protein>
    <submittedName>
        <fullName evidence="2">Uncharacterized protein</fullName>
    </submittedName>
</protein>
<feature type="compositionally biased region" description="Basic and acidic residues" evidence="1">
    <location>
        <begin position="108"/>
        <end position="117"/>
    </location>
</feature>
<accession>A0A6J4J6C6</accession>
<feature type="non-terminal residue" evidence="2">
    <location>
        <position position="168"/>
    </location>
</feature>